<dbReference type="EMBL" id="GBXM01019409">
    <property type="protein sequence ID" value="JAH89168.1"/>
    <property type="molecule type" value="Transcribed_RNA"/>
</dbReference>
<name>A0A0E9WI49_ANGAN</name>
<reference evidence="1" key="2">
    <citation type="journal article" date="2015" name="Fish Shellfish Immunol.">
        <title>Early steps in the European eel (Anguilla anguilla)-Vibrio vulnificus interaction in the gills: Role of the RtxA13 toxin.</title>
        <authorList>
            <person name="Callol A."/>
            <person name="Pajuelo D."/>
            <person name="Ebbesson L."/>
            <person name="Teles M."/>
            <person name="MacKenzie S."/>
            <person name="Amaro C."/>
        </authorList>
    </citation>
    <scope>NUCLEOTIDE SEQUENCE</scope>
</reference>
<protein>
    <submittedName>
        <fullName evidence="1">Uncharacterized protein</fullName>
    </submittedName>
</protein>
<proteinExistence type="predicted"/>
<organism evidence="1">
    <name type="scientific">Anguilla anguilla</name>
    <name type="common">European freshwater eel</name>
    <name type="synonym">Muraena anguilla</name>
    <dbReference type="NCBI Taxonomy" id="7936"/>
    <lineage>
        <taxon>Eukaryota</taxon>
        <taxon>Metazoa</taxon>
        <taxon>Chordata</taxon>
        <taxon>Craniata</taxon>
        <taxon>Vertebrata</taxon>
        <taxon>Euteleostomi</taxon>
        <taxon>Actinopterygii</taxon>
        <taxon>Neopterygii</taxon>
        <taxon>Teleostei</taxon>
        <taxon>Anguilliformes</taxon>
        <taxon>Anguillidae</taxon>
        <taxon>Anguilla</taxon>
    </lineage>
</organism>
<sequence length="51" mass="5984">MSVLTPGRTLLTMYCCKCDLSLLFGKICFFWSPLQNRDCWYFSYVAKKSCD</sequence>
<evidence type="ECO:0000313" key="1">
    <source>
        <dbReference type="EMBL" id="JAH89168.1"/>
    </source>
</evidence>
<accession>A0A0E9WI49</accession>
<reference evidence="1" key="1">
    <citation type="submission" date="2014-11" db="EMBL/GenBank/DDBJ databases">
        <authorList>
            <person name="Amaro Gonzalez C."/>
        </authorList>
    </citation>
    <scope>NUCLEOTIDE SEQUENCE</scope>
</reference>
<dbReference type="AlphaFoldDB" id="A0A0E9WI49"/>